<dbReference type="EMBL" id="BLAL01000206">
    <property type="protein sequence ID" value="GES91741.1"/>
    <property type="molecule type" value="Genomic_DNA"/>
</dbReference>
<dbReference type="Proteomes" id="UP000615446">
    <property type="component" value="Unassembled WGS sequence"/>
</dbReference>
<sequence>MSTKRKELSSFECGEIFGTWKFGVSERQIDEVLNHDKSTVHKVISAYKNSGYETRINRQLYLTNKKQHSFRISITK</sequence>
<evidence type="ECO:0000313" key="2">
    <source>
        <dbReference type="Proteomes" id="UP000615446"/>
    </source>
</evidence>
<gene>
    <name evidence="1" type="ORF">RCL2_001854400</name>
</gene>
<dbReference type="AlphaFoldDB" id="A0A8H3LTA4"/>
<dbReference type="InterPro" id="IPR036388">
    <property type="entry name" value="WH-like_DNA-bd_sf"/>
</dbReference>
<name>A0A8H3LTA4_9GLOM</name>
<reference evidence="1" key="1">
    <citation type="submission" date="2019-10" db="EMBL/GenBank/DDBJ databases">
        <title>Conservation and host-specific expression of non-tandemly repeated heterogenous ribosome RNA gene in arbuscular mycorrhizal fungi.</title>
        <authorList>
            <person name="Maeda T."/>
            <person name="Kobayashi Y."/>
            <person name="Nakagawa T."/>
            <person name="Ezawa T."/>
            <person name="Yamaguchi K."/>
            <person name="Bino T."/>
            <person name="Nishimoto Y."/>
            <person name="Shigenobu S."/>
            <person name="Kawaguchi M."/>
        </authorList>
    </citation>
    <scope>NUCLEOTIDE SEQUENCE</scope>
    <source>
        <strain evidence="1">HR1</strain>
    </source>
</reference>
<protein>
    <submittedName>
        <fullName evidence="1">Uncharacterized protein</fullName>
    </submittedName>
</protein>
<comment type="caution">
    <text evidence="1">The sequence shown here is derived from an EMBL/GenBank/DDBJ whole genome shotgun (WGS) entry which is preliminary data.</text>
</comment>
<proteinExistence type="predicted"/>
<dbReference type="Gene3D" id="1.10.10.10">
    <property type="entry name" value="Winged helix-like DNA-binding domain superfamily/Winged helix DNA-binding domain"/>
    <property type="match status" value="1"/>
</dbReference>
<organism evidence="1 2">
    <name type="scientific">Rhizophagus clarus</name>
    <dbReference type="NCBI Taxonomy" id="94130"/>
    <lineage>
        <taxon>Eukaryota</taxon>
        <taxon>Fungi</taxon>
        <taxon>Fungi incertae sedis</taxon>
        <taxon>Mucoromycota</taxon>
        <taxon>Glomeromycotina</taxon>
        <taxon>Glomeromycetes</taxon>
        <taxon>Glomerales</taxon>
        <taxon>Glomeraceae</taxon>
        <taxon>Rhizophagus</taxon>
    </lineage>
</organism>
<evidence type="ECO:0000313" key="1">
    <source>
        <dbReference type="EMBL" id="GES91741.1"/>
    </source>
</evidence>
<accession>A0A8H3LTA4</accession>